<comment type="similarity">
    <text evidence="1">Belongs to the GMC oxidoreductase family.</text>
</comment>
<evidence type="ECO:0000256" key="4">
    <source>
        <dbReference type="ARBA" id="ARBA00023002"/>
    </source>
</evidence>
<comment type="caution">
    <text evidence="6">The sequence shown here is derived from an EMBL/GenBank/DDBJ whole genome shotgun (WGS) entry which is preliminary data.</text>
</comment>
<evidence type="ECO:0000256" key="2">
    <source>
        <dbReference type="ARBA" id="ARBA00022630"/>
    </source>
</evidence>
<accession>A0A8S9JJD2</accession>
<feature type="transmembrane region" description="Helical" evidence="5">
    <location>
        <begin position="146"/>
        <end position="170"/>
    </location>
</feature>
<name>A0A8S9JJD2_BRACR</name>
<evidence type="ECO:0000256" key="5">
    <source>
        <dbReference type="SAM" id="Phobius"/>
    </source>
</evidence>
<dbReference type="AlphaFoldDB" id="A0A8S9JJD2"/>
<dbReference type="Proteomes" id="UP000712281">
    <property type="component" value="Unassembled WGS sequence"/>
</dbReference>
<proteinExistence type="inferred from homology"/>
<keyword evidence="3" id="KW-0274">FAD</keyword>
<keyword evidence="4" id="KW-0560">Oxidoreductase</keyword>
<gene>
    <name evidence="6" type="ORF">F2Q68_00003356</name>
</gene>
<dbReference type="PANTHER" id="PTHR46056:SF10">
    <property type="entry name" value="LONG-CHAIN-ALCOHOL OXIDASE FAO3"/>
    <property type="match status" value="1"/>
</dbReference>
<dbReference type="EMBL" id="QGKW02001660">
    <property type="protein sequence ID" value="KAF2581497.1"/>
    <property type="molecule type" value="Genomic_DNA"/>
</dbReference>
<evidence type="ECO:0000313" key="6">
    <source>
        <dbReference type="EMBL" id="KAF2581497.1"/>
    </source>
</evidence>
<protein>
    <submittedName>
        <fullName evidence="6">Uncharacterized protein</fullName>
    </submittedName>
</protein>
<keyword evidence="5" id="KW-0472">Membrane</keyword>
<reference evidence="6" key="1">
    <citation type="submission" date="2019-12" db="EMBL/GenBank/DDBJ databases">
        <title>Genome sequencing and annotation of Brassica cretica.</title>
        <authorList>
            <person name="Studholme D.J."/>
            <person name="Sarris P.F."/>
        </authorList>
    </citation>
    <scope>NUCLEOTIDE SEQUENCE</scope>
    <source>
        <strain evidence="6">PFS-001/15</strain>
        <tissue evidence="6">Leaf</tissue>
    </source>
</reference>
<keyword evidence="5" id="KW-1133">Transmembrane helix</keyword>
<dbReference type="GO" id="GO:0016491">
    <property type="term" value="F:oxidoreductase activity"/>
    <property type="evidence" value="ECO:0007669"/>
    <property type="project" value="UniProtKB-KW"/>
</dbReference>
<sequence>MMGNHTDTGNFGHLGITTAEMESLGSFCEAVLPPVSPPEEYSAGDDHCRNKEALRSFFSTSGSRTPVVRESIELITKRGTVETYLVTRLVLFLLATRLGTLLICGTECLVSRWPFVEKFSELSLEKRERVLQKQFRNWILTPIRAAFVYIKVAFLFCFFSWVCLKSSVFFSLQGLSKSQRDCAFILQLC</sequence>
<organism evidence="6 7">
    <name type="scientific">Brassica cretica</name>
    <name type="common">Mustard</name>
    <dbReference type="NCBI Taxonomy" id="69181"/>
    <lineage>
        <taxon>Eukaryota</taxon>
        <taxon>Viridiplantae</taxon>
        <taxon>Streptophyta</taxon>
        <taxon>Embryophyta</taxon>
        <taxon>Tracheophyta</taxon>
        <taxon>Spermatophyta</taxon>
        <taxon>Magnoliopsida</taxon>
        <taxon>eudicotyledons</taxon>
        <taxon>Gunneridae</taxon>
        <taxon>Pentapetalae</taxon>
        <taxon>rosids</taxon>
        <taxon>malvids</taxon>
        <taxon>Brassicales</taxon>
        <taxon>Brassicaceae</taxon>
        <taxon>Brassiceae</taxon>
        <taxon>Brassica</taxon>
    </lineage>
</organism>
<evidence type="ECO:0000256" key="1">
    <source>
        <dbReference type="ARBA" id="ARBA00010790"/>
    </source>
</evidence>
<keyword evidence="5" id="KW-0812">Transmembrane</keyword>
<evidence type="ECO:0000256" key="3">
    <source>
        <dbReference type="ARBA" id="ARBA00022827"/>
    </source>
</evidence>
<evidence type="ECO:0000313" key="7">
    <source>
        <dbReference type="Proteomes" id="UP000712281"/>
    </source>
</evidence>
<keyword evidence="2" id="KW-0285">Flavoprotein</keyword>
<dbReference type="PANTHER" id="PTHR46056">
    <property type="entry name" value="LONG-CHAIN-ALCOHOL OXIDASE"/>
    <property type="match status" value="1"/>
</dbReference>